<dbReference type="Ensembl" id="ENSCMIT00000005179.1">
    <property type="protein sequence ID" value="ENSCMIP00000004997.1"/>
    <property type="gene ID" value="ENSCMIG00000002959.1"/>
</dbReference>
<evidence type="ECO:0000313" key="4">
    <source>
        <dbReference type="Proteomes" id="UP000314986"/>
    </source>
</evidence>
<dbReference type="AlphaFoldDB" id="A0A4W3GPC4"/>
<reference evidence="3" key="4">
    <citation type="submission" date="2025-08" db="UniProtKB">
        <authorList>
            <consortium name="Ensembl"/>
        </authorList>
    </citation>
    <scope>IDENTIFICATION</scope>
</reference>
<dbReference type="STRING" id="7868.ENSCMIP00000004997"/>
<protein>
    <submittedName>
        <fullName evidence="3">Serrate RNA effector molecule homolog</fullName>
    </submittedName>
</protein>
<sequence length="104" mass="11795">MRTRLSVYCYLMEHGWFDGISLDIDKSNIIMKALDAAVIKMEGGTENDVKILDLEDEEEKAEKSEAGKKEEGLRGGSDADRKLAMEKEKEEKKEESGKKVERRG</sequence>
<dbReference type="InterPro" id="IPR021933">
    <property type="entry name" value="SERRATE/Ars2_N"/>
</dbReference>
<feature type="region of interest" description="Disordered" evidence="1">
    <location>
        <begin position="50"/>
        <end position="104"/>
    </location>
</feature>
<evidence type="ECO:0000313" key="3">
    <source>
        <dbReference type="Ensembl" id="ENSCMIP00000004997.1"/>
    </source>
</evidence>
<evidence type="ECO:0000256" key="1">
    <source>
        <dbReference type="SAM" id="MobiDB-lite"/>
    </source>
</evidence>
<reference evidence="4" key="2">
    <citation type="journal article" date="2007" name="PLoS Biol.">
        <title>Survey sequencing and comparative analysis of the elephant shark (Callorhinchus milii) genome.</title>
        <authorList>
            <person name="Venkatesh B."/>
            <person name="Kirkness E.F."/>
            <person name="Loh Y.H."/>
            <person name="Halpern A.L."/>
            <person name="Lee A.P."/>
            <person name="Johnson J."/>
            <person name="Dandona N."/>
            <person name="Viswanathan L.D."/>
            <person name="Tay A."/>
            <person name="Venter J.C."/>
            <person name="Strausberg R.L."/>
            <person name="Brenner S."/>
        </authorList>
    </citation>
    <scope>NUCLEOTIDE SEQUENCE [LARGE SCALE GENOMIC DNA]</scope>
</reference>
<reference evidence="3" key="5">
    <citation type="submission" date="2025-09" db="UniProtKB">
        <authorList>
            <consortium name="Ensembl"/>
        </authorList>
    </citation>
    <scope>IDENTIFICATION</scope>
</reference>
<evidence type="ECO:0000259" key="2">
    <source>
        <dbReference type="Pfam" id="PF12066"/>
    </source>
</evidence>
<proteinExistence type="predicted"/>
<reference evidence="4" key="3">
    <citation type="journal article" date="2014" name="Nature">
        <title>Elephant shark genome provides unique insights into gnathostome evolution.</title>
        <authorList>
            <consortium name="International Elephant Shark Genome Sequencing Consortium"/>
            <person name="Venkatesh B."/>
            <person name="Lee A.P."/>
            <person name="Ravi V."/>
            <person name="Maurya A.K."/>
            <person name="Lian M.M."/>
            <person name="Swann J.B."/>
            <person name="Ohta Y."/>
            <person name="Flajnik M.F."/>
            <person name="Sutoh Y."/>
            <person name="Kasahara M."/>
            <person name="Hoon S."/>
            <person name="Gangu V."/>
            <person name="Roy S.W."/>
            <person name="Irimia M."/>
            <person name="Korzh V."/>
            <person name="Kondrychyn I."/>
            <person name="Lim Z.W."/>
            <person name="Tay B.H."/>
            <person name="Tohari S."/>
            <person name="Kong K.W."/>
            <person name="Ho S."/>
            <person name="Lorente-Galdos B."/>
            <person name="Quilez J."/>
            <person name="Marques-Bonet T."/>
            <person name="Raney B.J."/>
            <person name="Ingham P.W."/>
            <person name="Tay A."/>
            <person name="Hillier L.W."/>
            <person name="Minx P."/>
            <person name="Boehm T."/>
            <person name="Wilson R.K."/>
            <person name="Brenner S."/>
            <person name="Warren W.C."/>
        </authorList>
    </citation>
    <scope>NUCLEOTIDE SEQUENCE [LARGE SCALE GENOMIC DNA]</scope>
</reference>
<feature type="domain" description="SERRATE/Ars2 N-terminal" evidence="2">
    <location>
        <begin position="2"/>
        <end position="46"/>
    </location>
</feature>
<dbReference type="InParanoid" id="A0A4W3GPC4"/>
<accession>A0A4W3GPC4</accession>
<dbReference type="Pfam" id="PF12066">
    <property type="entry name" value="SERRATE_Ars2_N"/>
    <property type="match status" value="1"/>
</dbReference>
<organism evidence="3 4">
    <name type="scientific">Callorhinchus milii</name>
    <name type="common">Ghost shark</name>
    <dbReference type="NCBI Taxonomy" id="7868"/>
    <lineage>
        <taxon>Eukaryota</taxon>
        <taxon>Metazoa</taxon>
        <taxon>Chordata</taxon>
        <taxon>Craniata</taxon>
        <taxon>Vertebrata</taxon>
        <taxon>Chondrichthyes</taxon>
        <taxon>Holocephali</taxon>
        <taxon>Chimaeriformes</taxon>
        <taxon>Callorhinchidae</taxon>
        <taxon>Callorhinchus</taxon>
    </lineage>
</organism>
<name>A0A4W3GPC4_CALMI</name>
<dbReference type="Proteomes" id="UP000314986">
    <property type="component" value="Unassembled WGS sequence"/>
</dbReference>
<feature type="compositionally biased region" description="Basic and acidic residues" evidence="1">
    <location>
        <begin position="60"/>
        <end position="104"/>
    </location>
</feature>
<reference evidence="4" key="1">
    <citation type="journal article" date="2006" name="Science">
        <title>Ancient noncoding elements conserved in the human genome.</title>
        <authorList>
            <person name="Venkatesh B."/>
            <person name="Kirkness E.F."/>
            <person name="Loh Y.H."/>
            <person name="Halpern A.L."/>
            <person name="Lee A.P."/>
            <person name="Johnson J."/>
            <person name="Dandona N."/>
            <person name="Viswanathan L.D."/>
            <person name="Tay A."/>
            <person name="Venter J.C."/>
            <person name="Strausberg R.L."/>
            <person name="Brenner S."/>
        </authorList>
    </citation>
    <scope>NUCLEOTIDE SEQUENCE [LARGE SCALE GENOMIC DNA]</scope>
</reference>
<keyword evidence="4" id="KW-1185">Reference proteome</keyword>